<dbReference type="OrthoDB" id="3265672at2759"/>
<dbReference type="EMBL" id="MU128915">
    <property type="protein sequence ID" value="KAF9519958.1"/>
    <property type="molecule type" value="Genomic_DNA"/>
</dbReference>
<keyword evidence="2" id="KW-1185">Reference proteome</keyword>
<accession>A0A9P6B8Z5</accession>
<evidence type="ECO:0000313" key="2">
    <source>
        <dbReference type="Proteomes" id="UP000886523"/>
    </source>
</evidence>
<proteinExistence type="predicted"/>
<comment type="caution">
    <text evidence="1">The sequence shown here is derived from an EMBL/GenBank/DDBJ whole genome shotgun (WGS) entry which is preliminary data.</text>
</comment>
<sequence>LDPKHACSFNYTTVHDYFNKLKAVLEEHDIPWENIYNMDEKAVSLVVVAKVGTKNTFLGTILGSNTMFVMPTLSLSQLLSV</sequence>
<feature type="non-terminal residue" evidence="1">
    <location>
        <position position="1"/>
    </location>
</feature>
<name>A0A9P6B8Z5_9AGAM</name>
<evidence type="ECO:0000313" key="1">
    <source>
        <dbReference type="EMBL" id="KAF9519958.1"/>
    </source>
</evidence>
<dbReference type="Proteomes" id="UP000886523">
    <property type="component" value="Unassembled WGS sequence"/>
</dbReference>
<reference evidence="1" key="1">
    <citation type="journal article" date="2020" name="Nat. Commun.">
        <title>Large-scale genome sequencing of mycorrhizal fungi provides insights into the early evolution of symbiotic traits.</title>
        <authorList>
            <person name="Miyauchi S."/>
            <person name="Kiss E."/>
            <person name="Kuo A."/>
            <person name="Drula E."/>
            <person name="Kohler A."/>
            <person name="Sanchez-Garcia M."/>
            <person name="Morin E."/>
            <person name="Andreopoulos B."/>
            <person name="Barry K.W."/>
            <person name="Bonito G."/>
            <person name="Buee M."/>
            <person name="Carver A."/>
            <person name="Chen C."/>
            <person name="Cichocki N."/>
            <person name="Clum A."/>
            <person name="Culley D."/>
            <person name="Crous P.W."/>
            <person name="Fauchery L."/>
            <person name="Girlanda M."/>
            <person name="Hayes R.D."/>
            <person name="Keri Z."/>
            <person name="LaButti K."/>
            <person name="Lipzen A."/>
            <person name="Lombard V."/>
            <person name="Magnuson J."/>
            <person name="Maillard F."/>
            <person name="Murat C."/>
            <person name="Nolan M."/>
            <person name="Ohm R.A."/>
            <person name="Pangilinan J."/>
            <person name="Pereira M.F."/>
            <person name="Perotto S."/>
            <person name="Peter M."/>
            <person name="Pfister S."/>
            <person name="Riley R."/>
            <person name="Sitrit Y."/>
            <person name="Stielow J.B."/>
            <person name="Szollosi G."/>
            <person name="Zifcakova L."/>
            <person name="Stursova M."/>
            <person name="Spatafora J.W."/>
            <person name="Tedersoo L."/>
            <person name="Vaario L.M."/>
            <person name="Yamada A."/>
            <person name="Yan M."/>
            <person name="Wang P."/>
            <person name="Xu J."/>
            <person name="Bruns T."/>
            <person name="Baldrian P."/>
            <person name="Vilgalys R."/>
            <person name="Dunand C."/>
            <person name="Henrissat B."/>
            <person name="Grigoriev I.V."/>
            <person name="Hibbett D."/>
            <person name="Nagy L.G."/>
            <person name="Martin F.M."/>
        </authorList>
    </citation>
    <scope>NUCLEOTIDE SEQUENCE</scope>
    <source>
        <strain evidence="1">UP504</strain>
    </source>
</reference>
<organism evidence="1 2">
    <name type="scientific">Hydnum rufescens UP504</name>
    <dbReference type="NCBI Taxonomy" id="1448309"/>
    <lineage>
        <taxon>Eukaryota</taxon>
        <taxon>Fungi</taxon>
        <taxon>Dikarya</taxon>
        <taxon>Basidiomycota</taxon>
        <taxon>Agaricomycotina</taxon>
        <taxon>Agaricomycetes</taxon>
        <taxon>Cantharellales</taxon>
        <taxon>Hydnaceae</taxon>
        <taxon>Hydnum</taxon>
    </lineage>
</organism>
<dbReference type="AlphaFoldDB" id="A0A9P6B8Z5"/>
<gene>
    <name evidence="1" type="ORF">BS47DRAFT_1287967</name>
</gene>
<protein>
    <submittedName>
        <fullName evidence="1">Uncharacterized protein</fullName>
    </submittedName>
</protein>